<organism evidence="4 5">
    <name type="scientific">Meiothermus taiwanensis WR-220</name>
    <dbReference type="NCBI Taxonomy" id="1339250"/>
    <lineage>
        <taxon>Bacteria</taxon>
        <taxon>Thermotogati</taxon>
        <taxon>Deinococcota</taxon>
        <taxon>Deinococci</taxon>
        <taxon>Thermales</taxon>
        <taxon>Thermaceae</taxon>
        <taxon>Meiothermus</taxon>
    </lineage>
</organism>
<dbReference type="Gene3D" id="2.60.40.10">
    <property type="entry name" value="Immunoglobulins"/>
    <property type="match status" value="2"/>
</dbReference>
<proteinExistence type="predicted"/>
<keyword evidence="5" id="KW-1185">Reference proteome</keyword>
<dbReference type="Proteomes" id="UP000263013">
    <property type="component" value="Chromosome"/>
</dbReference>
<evidence type="ECO:0000256" key="1">
    <source>
        <dbReference type="SAM" id="SignalP"/>
    </source>
</evidence>
<dbReference type="PANTHER" id="PTHR34819:SF3">
    <property type="entry name" value="CELL SURFACE PROTEIN"/>
    <property type="match status" value="1"/>
</dbReference>
<evidence type="ECO:0000313" key="5">
    <source>
        <dbReference type="Proteomes" id="UP000263013"/>
    </source>
</evidence>
<sequence length="1143" mass="117184">MNRILLLALFTFLGLAQAQVVTSFSIRYQNTTNGNIMLVGNTLMCMSQANSTTQCDTTRMNNSSQNNTAVTSSNQLDTTRNMIFINADPTNPTWPSGRGGSSAATLSLPTGAQVLFAGLYWGARTGENAAGRNQISIKPPGSSTYQPLSGSLIGTITNQGTPTTRPYTAFADVTDLVQASGNGSYWVGGILADTGNDGLGFYAGWSLVVVYRLSSEPLRNLTVYNGLASVSNGNPVTITPSGFLTPITGSFTTYLGAVAFEGDGGITGDQLVLNGVPLGDAQNPSNNFFNSSVSQLGTRFTAKTPNYLNQMAVDVDLIDATGHLPNGSTTATIQFTSSQDVYFPTVLTFATQVYLPDLTSSFSKTGQDINGGNLVPGDILEYTLSFSNTGGDGATNVVVYDPIPAGTQYVPGSLQVLTNATGAPTGTFTDAAGDDIAEFDNANNRVVFRLGTGANASSGGLILPSQGASVRFRVQVLPSAGGQTITNTAQISYNSQTLGTSFSQTASVSANSQVSNPPSLSKAFSPASIPVGSTSTLSITLTNPNPTPATLSAALVDNLPAGLVVASPANASTTCPSGSVSTTPGSSSVTLAAGAQIPANGSCTVSVSVTASTPGSYTNTLAAGALQTNHGSNQSPASAVLNVTGVNVSGQVYHDLEPNGVRNSENWSTGVTVYVKLVQGSTVLAVQTVSPGTGAYSFSGVAPGSYSLVLDNNNSTADTTPTPPAGWHFINPAGGSRAITVAASNLLNQDFGLFHGARVEGRVFYDDGESGGSANNALQDGGERGAASVVSATDGTYTRTAATDGNGGYTLWIPASWGSVTLSHPLRPATGWNNGSSATLVGSWADATSPTSSGAVISLGSASSLAGSSLTRNFGVVRSSLFRPDQSGQTTSPGVVRYLHQFKPGTMGTVTLALTNTPQFGYQLRRDVNCDGDFDDAGEGFQGLPQSFSVGSGWPRASDGSLAGCALEVQVLVPAGVSAGQVDIASLSASLSWGSNPAVQETRGLTDATTVIRGGELRLEKQVRNVSQNTAFAASAQGRPGEVLEYRIQYQNIGSQPIFNVVLYDPIPFFSTLVQNAYGGTGEVELVCPGGAVVRPDLGSTSSITLNLATLCTLPTAPQPGGGSAPALLPGQGGYFVYRVQVN</sequence>
<gene>
    <name evidence="4" type="ORF">Mtai_v1c04780</name>
</gene>
<feature type="chain" id="PRO_5045981029" description="DUF11 domain-containing protein" evidence="1">
    <location>
        <begin position="19"/>
        <end position="1143"/>
    </location>
</feature>
<evidence type="ECO:0000313" key="4">
    <source>
        <dbReference type="EMBL" id="AWR85725.1"/>
    </source>
</evidence>
<dbReference type="Gene3D" id="2.60.40.740">
    <property type="match status" value="1"/>
</dbReference>
<dbReference type="InterPro" id="IPR057693">
    <property type="entry name" value="DUF7933"/>
</dbReference>
<evidence type="ECO:0000259" key="2">
    <source>
        <dbReference type="Pfam" id="PF01345"/>
    </source>
</evidence>
<keyword evidence="1" id="KW-0732">Signal</keyword>
<name>A0ABM6WFD3_9DEIN</name>
<evidence type="ECO:0008006" key="6">
    <source>
        <dbReference type="Google" id="ProtNLM"/>
    </source>
</evidence>
<feature type="domain" description="DUF7933" evidence="3">
    <location>
        <begin position="518"/>
        <end position="643"/>
    </location>
</feature>
<dbReference type="InterPro" id="IPR013783">
    <property type="entry name" value="Ig-like_fold"/>
</dbReference>
<dbReference type="Pfam" id="PF01345">
    <property type="entry name" value="DUF11"/>
    <property type="match status" value="1"/>
</dbReference>
<reference evidence="4 5" key="1">
    <citation type="submission" date="2017-05" db="EMBL/GenBank/DDBJ databases">
        <title>Complete genome sequence of Meiothermus taiwanensis WR-220.</title>
        <authorList>
            <person name="Wu W.-L."/>
            <person name="Lo W.-S."/>
            <person name="Kuo C.-H."/>
            <person name="Wu S.-H."/>
        </authorList>
    </citation>
    <scope>NUCLEOTIDE SEQUENCE [LARGE SCALE GENOMIC DNA]</scope>
    <source>
        <strain evidence="4 5">WR-220</strain>
    </source>
</reference>
<feature type="signal peptide" evidence="1">
    <location>
        <begin position="1"/>
        <end position="18"/>
    </location>
</feature>
<dbReference type="RefSeq" id="WP_187388582.1">
    <property type="nucleotide sequence ID" value="NZ_CP021130.1"/>
</dbReference>
<dbReference type="Pfam" id="PF25564">
    <property type="entry name" value="DUF7933"/>
    <property type="match status" value="1"/>
</dbReference>
<dbReference type="InterPro" id="IPR001434">
    <property type="entry name" value="OmcB-like_DUF11"/>
</dbReference>
<feature type="domain" description="DUF11" evidence="2">
    <location>
        <begin position="373"/>
        <end position="493"/>
    </location>
</feature>
<dbReference type="InterPro" id="IPR051172">
    <property type="entry name" value="Chlamydia_OmcB"/>
</dbReference>
<protein>
    <recommendedName>
        <fullName evidence="6">DUF11 domain-containing protein</fullName>
    </recommendedName>
</protein>
<accession>A0ABM6WFD3</accession>
<dbReference type="NCBIfam" id="TIGR01451">
    <property type="entry name" value="B_ant_repeat"/>
    <property type="match status" value="2"/>
</dbReference>
<evidence type="ECO:0000259" key="3">
    <source>
        <dbReference type="Pfam" id="PF25564"/>
    </source>
</evidence>
<dbReference type="EMBL" id="CP021130">
    <property type="protein sequence ID" value="AWR85725.1"/>
    <property type="molecule type" value="Genomic_DNA"/>
</dbReference>
<dbReference type="SUPFAM" id="SSF117074">
    <property type="entry name" value="Hypothetical protein PA1324"/>
    <property type="match status" value="1"/>
</dbReference>
<dbReference type="PANTHER" id="PTHR34819">
    <property type="entry name" value="LARGE CYSTEINE-RICH PERIPLASMIC PROTEIN OMCB"/>
    <property type="match status" value="1"/>
</dbReference>
<dbReference type="InterPro" id="IPR047589">
    <property type="entry name" value="DUF11_rpt"/>
</dbReference>
<dbReference type="InterPro" id="IPR008966">
    <property type="entry name" value="Adhesion_dom_sf"/>
</dbReference>
<dbReference type="SUPFAM" id="SSF49401">
    <property type="entry name" value="Bacterial adhesins"/>
    <property type="match status" value="1"/>
</dbReference>